<feature type="region of interest" description="Disordered" evidence="1">
    <location>
        <begin position="1"/>
        <end position="84"/>
    </location>
</feature>
<reference evidence="2" key="1">
    <citation type="submission" date="2021-02" db="EMBL/GenBank/DDBJ databases">
        <authorList>
            <person name="Nowell W R."/>
        </authorList>
    </citation>
    <scope>NUCLEOTIDE SEQUENCE</scope>
</reference>
<evidence type="ECO:0000256" key="1">
    <source>
        <dbReference type="SAM" id="MobiDB-lite"/>
    </source>
</evidence>
<dbReference type="AlphaFoldDB" id="A0A819FLT0"/>
<name>A0A819FLT0_9BILA</name>
<organism evidence="2 3">
    <name type="scientific">Rotaria sordida</name>
    <dbReference type="NCBI Taxonomy" id="392033"/>
    <lineage>
        <taxon>Eukaryota</taxon>
        <taxon>Metazoa</taxon>
        <taxon>Spiralia</taxon>
        <taxon>Gnathifera</taxon>
        <taxon>Rotifera</taxon>
        <taxon>Eurotatoria</taxon>
        <taxon>Bdelloidea</taxon>
        <taxon>Philodinida</taxon>
        <taxon>Philodinidae</taxon>
        <taxon>Rotaria</taxon>
    </lineage>
</organism>
<evidence type="ECO:0000313" key="3">
    <source>
        <dbReference type="Proteomes" id="UP000663874"/>
    </source>
</evidence>
<feature type="compositionally biased region" description="Low complexity" evidence="1">
    <location>
        <begin position="47"/>
        <end position="60"/>
    </location>
</feature>
<feature type="compositionally biased region" description="Polar residues" evidence="1">
    <location>
        <begin position="12"/>
        <end position="39"/>
    </location>
</feature>
<comment type="caution">
    <text evidence="2">The sequence shown here is derived from an EMBL/GenBank/DDBJ whole genome shotgun (WGS) entry which is preliminary data.</text>
</comment>
<feature type="compositionally biased region" description="Basic and acidic residues" evidence="1">
    <location>
        <begin position="68"/>
        <end position="82"/>
    </location>
</feature>
<evidence type="ECO:0000313" key="2">
    <source>
        <dbReference type="EMBL" id="CAF3870260.1"/>
    </source>
</evidence>
<gene>
    <name evidence="2" type="ORF">FNK824_LOCUS18970</name>
</gene>
<dbReference type="EMBL" id="CAJOBE010003262">
    <property type="protein sequence ID" value="CAF3870260.1"/>
    <property type="molecule type" value="Genomic_DNA"/>
</dbReference>
<dbReference type="Proteomes" id="UP000663874">
    <property type="component" value="Unassembled WGS sequence"/>
</dbReference>
<protein>
    <submittedName>
        <fullName evidence="2">Uncharacterized protein</fullName>
    </submittedName>
</protein>
<sequence>MLQSARGRGRGRQTTNSNGISLSPASTTTSGVSLSPTSSTKDDNQSESEFSSSSMDSKSSTLPQRITYDVRGRGRPLQRDIAPDDPYWTVSNLTNTQFHSNIRPTKPDKLGALGQQIQVIVNYFPILQFPHKGLVYKYHIQIRHKKNLEIHREHRR</sequence>
<proteinExistence type="predicted"/>
<accession>A0A819FLT0</accession>